<sequence length="512" mass="59652">MEGQTVDVEDTVEKGRSVGIVQVDLQKTLADLRAEITQQIVQDGDEVPPRFAFVEKLGDELVEISQQEEKLLRVKDLVGKQAEILIVEKPAEITLVAAKRSSVRRSRNLRKELPRNSGPDKRSRPRNQRGRGSSEDFSDAPSPRTTGKVGKKERNSKESESDPEEMREAWYTSANLRRQLRQLGRERRYEDEEDSSSVASPRKDRASRGVQVEARRDRNRYRSGDSVSPRKRNRRRRTRTTSKSRTGPRSRQRRPGSSKQDTFRLPQLVRTSQAVAKFEKKNIGRLEKRAERGEENVSLQSGEAEEHDDRPATVRIRRERSLTEEVRIPQVSSSARRLPPLVSSLRPRSYSIDGGNSQALEGYFTPDSPTMDQYFLNRQPFSYSALNLRELEKKQETRYNNRFEMSKMERRVRGLLGRVRAIEEKIRLLKSIGQEHWRGRFYQLRRNVMPLEERAKQLNDEEDELQENLIRLFELKKPLDRYAALYTNDFQKVSESLLRKQPEVDHGNYFFL</sequence>
<comment type="caution">
    <text evidence="3">The sequence shown here is derived from an EMBL/GenBank/DDBJ whole genome shotgun (WGS) entry which is preliminary data.</text>
</comment>
<feature type="region of interest" description="Disordered" evidence="2">
    <location>
        <begin position="287"/>
        <end position="312"/>
    </location>
</feature>
<dbReference type="EMBL" id="BDGG01000014">
    <property type="protein sequence ID" value="GAV06813.1"/>
    <property type="molecule type" value="Genomic_DNA"/>
</dbReference>
<dbReference type="AlphaFoldDB" id="A0A1D1W253"/>
<evidence type="ECO:0000313" key="4">
    <source>
        <dbReference type="Proteomes" id="UP000186922"/>
    </source>
</evidence>
<keyword evidence="1" id="KW-0175">Coiled coil</keyword>
<feature type="compositionally biased region" description="Basic and acidic residues" evidence="2">
    <location>
        <begin position="201"/>
        <end position="223"/>
    </location>
</feature>
<keyword evidence="4" id="KW-1185">Reference proteome</keyword>
<dbReference type="OrthoDB" id="10068059at2759"/>
<feature type="compositionally biased region" description="Basic and acidic residues" evidence="2">
    <location>
        <begin position="150"/>
        <end position="168"/>
    </location>
</feature>
<evidence type="ECO:0000256" key="1">
    <source>
        <dbReference type="SAM" id="Coils"/>
    </source>
</evidence>
<feature type="compositionally biased region" description="Basic residues" evidence="2">
    <location>
        <begin position="229"/>
        <end position="256"/>
    </location>
</feature>
<accession>A0A1D1W253</accession>
<reference evidence="3 4" key="1">
    <citation type="journal article" date="2016" name="Nat. Commun.">
        <title>Extremotolerant tardigrade genome and improved radiotolerance of human cultured cells by tardigrade-unique protein.</title>
        <authorList>
            <person name="Hashimoto T."/>
            <person name="Horikawa D.D."/>
            <person name="Saito Y."/>
            <person name="Kuwahara H."/>
            <person name="Kozuka-Hata H."/>
            <person name="Shin-I T."/>
            <person name="Minakuchi Y."/>
            <person name="Ohishi K."/>
            <person name="Motoyama A."/>
            <person name="Aizu T."/>
            <person name="Enomoto A."/>
            <person name="Kondo K."/>
            <person name="Tanaka S."/>
            <person name="Hara Y."/>
            <person name="Koshikawa S."/>
            <person name="Sagara H."/>
            <person name="Miura T."/>
            <person name="Yokobori S."/>
            <person name="Miyagawa K."/>
            <person name="Suzuki Y."/>
            <person name="Kubo T."/>
            <person name="Oyama M."/>
            <person name="Kohara Y."/>
            <person name="Fujiyama A."/>
            <person name="Arakawa K."/>
            <person name="Katayama T."/>
            <person name="Toyoda A."/>
            <person name="Kunieda T."/>
        </authorList>
    </citation>
    <scope>NUCLEOTIDE SEQUENCE [LARGE SCALE GENOMIC DNA]</scope>
    <source>
        <strain evidence="3 4">YOKOZUNA-1</strain>
    </source>
</reference>
<gene>
    <name evidence="3" type="primary">RvY_16737-1</name>
    <name evidence="3" type="synonym">RvY_16737.1</name>
    <name evidence="3" type="ORF">RvY_16737</name>
</gene>
<organism evidence="3 4">
    <name type="scientific">Ramazzottius varieornatus</name>
    <name type="common">Water bear</name>
    <name type="synonym">Tardigrade</name>
    <dbReference type="NCBI Taxonomy" id="947166"/>
    <lineage>
        <taxon>Eukaryota</taxon>
        <taxon>Metazoa</taxon>
        <taxon>Ecdysozoa</taxon>
        <taxon>Tardigrada</taxon>
        <taxon>Eutardigrada</taxon>
        <taxon>Parachela</taxon>
        <taxon>Hypsibioidea</taxon>
        <taxon>Ramazzottiidae</taxon>
        <taxon>Ramazzottius</taxon>
    </lineage>
</organism>
<feature type="coiled-coil region" evidence="1">
    <location>
        <begin position="405"/>
        <end position="475"/>
    </location>
</feature>
<dbReference type="Proteomes" id="UP000186922">
    <property type="component" value="Unassembled WGS sequence"/>
</dbReference>
<name>A0A1D1W253_RAMVA</name>
<evidence type="ECO:0000313" key="3">
    <source>
        <dbReference type="EMBL" id="GAV06813.1"/>
    </source>
</evidence>
<feature type="region of interest" description="Disordered" evidence="2">
    <location>
        <begin position="99"/>
        <end position="269"/>
    </location>
</feature>
<evidence type="ECO:0000256" key="2">
    <source>
        <dbReference type="SAM" id="MobiDB-lite"/>
    </source>
</evidence>
<feature type="compositionally biased region" description="Basic and acidic residues" evidence="2">
    <location>
        <begin position="109"/>
        <end position="122"/>
    </location>
</feature>
<protein>
    <submittedName>
        <fullName evidence="3">Uncharacterized protein</fullName>
    </submittedName>
</protein>
<proteinExistence type="predicted"/>